<dbReference type="Pfam" id="PF00072">
    <property type="entry name" value="Response_reg"/>
    <property type="match status" value="1"/>
</dbReference>
<keyword evidence="1" id="KW-0902">Two-component regulatory system</keyword>
<dbReference type="GO" id="GO:0000160">
    <property type="term" value="P:phosphorelay signal transduction system"/>
    <property type="evidence" value="ECO:0007669"/>
    <property type="project" value="UniProtKB-KW"/>
</dbReference>
<dbReference type="AlphaFoldDB" id="A0A835TF11"/>
<dbReference type="Proteomes" id="UP000613740">
    <property type="component" value="Unassembled WGS sequence"/>
</dbReference>
<feature type="modified residue" description="4-aspartylphosphate" evidence="2">
    <location>
        <position position="77"/>
    </location>
</feature>
<dbReference type="GO" id="GO:0009736">
    <property type="term" value="P:cytokinin-activated signaling pathway"/>
    <property type="evidence" value="ECO:0007669"/>
    <property type="project" value="InterPro"/>
</dbReference>
<dbReference type="PANTHER" id="PTHR43874:SF7">
    <property type="entry name" value="TWO-COMPONENT RESPONSE REGULATOR ARR10"/>
    <property type="match status" value="1"/>
</dbReference>
<evidence type="ECO:0000256" key="3">
    <source>
        <dbReference type="SAM" id="MobiDB-lite"/>
    </source>
</evidence>
<sequence length="646" mass="62605">MALDLSSLRAQLPGLANRPNFPSDLAVLLLDPDFKARQEVEAQLKENNYAVTPCSCSFEAAAHLQDAEKHFDLLLADVRCMQQQSAEHKAVVQAAKSIPLVLMSESGAPNEVMLGIKLGAVDFLEKPLSPLKLKNIWQHLVRRMLSATAKAEKKAAAHTAQRDAGNTANNNAAGSATASPEDSGSQGHAAHSAGFCGGESGSHASTSDQAQVKAALMDCDADMETSSMDCMEALTAGMARASAADSVMHADIPGAAGPSTSGGNPHGGHKPGSRPHALKYKASRLSMPGNANLPGGGAAAAGGTGGAGAGAGTSGGSGGVAATTASVGAVGGGSAGSSGAPKPAMGYPAGQMPALPSNIPGIAWGLPTNPLQFSPKAPAGMGGMMASMPMGWPMGPMGPMPPPAAFFSMVMGGAASPSPSVSSMGGCPSGPLPSAAALAAANGSVGAASSAPPLQHPHHGMHGSASCMTLPSMAAGGGGGSGAVAAAHAAAGGALCMKRADSAPLPALSGGCLSLGSGATTMTGMGHMGHMGGGSGMPSGPASMDVLGGMAMSMGMGAAAAGLMPPPAARPPTVPSGGGAAASGSSGGPGLSKAELFAGMGVGGGEGERSGSLPLPPIGLSLKKSPSLVDIISQTLKHSGDALPAY</sequence>
<feature type="region of interest" description="Disordered" evidence="3">
    <location>
        <begin position="250"/>
        <end position="276"/>
    </location>
</feature>
<protein>
    <recommendedName>
        <fullName evidence="4">Response regulatory domain-containing protein</fullName>
    </recommendedName>
</protein>
<dbReference type="PANTHER" id="PTHR43874">
    <property type="entry name" value="TWO-COMPONENT RESPONSE REGULATOR"/>
    <property type="match status" value="1"/>
</dbReference>
<feature type="compositionally biased region" description="Gly residues" evidence="3">
    <location>
        <begin position="576"/>
        <end position="588"/>
    </location>
</feature>
<evidence type="ECO:0000256" key="1">
    <source>
        <dbReference type="ARBA" id="ARBA00023012"/>
    </source>
</evidence>
<dbReference type="OrthoDB" id="60033at2759"/>
<dbReference type="InterPro" id="IPR001789">
    <property type="entry name" value="Sig_transdc_resp-reg_receiver"/>
</dbReference>
<comment type="caution">
    <text evidence="5">The sequence shown here is derived from an EMBL/GenBank/DDBJ whole genome shotgun (WGS) entry which is preliminary data.</text>
</comment>
<dbReference type="EMBL" id="JAEHOD010000049">
    <property type="protein sequence ID" value="KAG2436610.1"/>
    <property type="molecule type" value="Genomic_DNA"/>
</dbReference>
<dbReference type="InterPro" id="IPR045279">
    <property type="entry name" value="ARR-like"/>
</dbReference>
<proteinExistence type="predicted"/>
<evidence type="ECO:0000259" key="4">
    <source>
        <dbReference type="PROSITE" id="PS50110"/>
    </source>
</evidence>
<evidence type="ECO:0000256" key="2">
    <source>
        <dbReference type="PROSITE-ProRule" id="PRU00169"/>
    </source>
</evidence>
<name>A0A835TF11_9CHLO</name>
<feature type="region of interest" description="Disordered" evidence="3">
    <location>
        <begin position="152"/>
        <end position="209"/>
    </location>
</feature>
<gene>
    <name evidence="5" type="ORF">HYH02_011545</name>
</gene>
<feature type="compositionally biased region" description="Low complexity" evidence="3">
    <location>
        <begin position="164"/>
        <end position="179"/>
    </location>
</feature>
<dbReference type="Gene3D" id="3.40.50.2300">
    <property type="match status" value="1"/>
</dbReference>
<feature type="region of interest" description="Disordered" evidence="3">
    <location>
        <begin position="299"/>
        <end position="319"/>
    </location>
</feature>
<dbReference type="SUPFAM" id="SSF52172">
    <property type="entry name" value="CheY-like"/>
    <property type="match status" value="1"/>
</dbReference>
<feature type="region of interest" description="Disordered" evidence="3">
    <location>
        <begin position="446"/>
        <end position="465"/>
    </location>
</feature>
<organism evidence="5 6">
    <name type="scientific">Chlamydomonas schloesseri</name>
    <dbReference type="NCBI Taxonomy" id="2026947"/>
    <lineage>
        <taxon>Eukaryota</taxon>
        <taxon>Viridiplantae</taxon>
        <taxon>Chlorophyta</taxon>
        <taxon>core chlorophytes</taxon>
        <taxon>Chlorophyceae</taxon>
        <taxon>CS clade</taxon>
        <taxon>Chlamydomonadales</taxon>
        <taxon>Chlamydomonadaceae</taxon>
        <taxon>Chlamydomonas</taxon>
    </lineage>
</organism>
<keyword evidence="6" id="KW-1185">Reference proteome</keyword>
<feature type="domain" description="Response regulatory" evidence="4">
    <location>
        <begin position="26"/>
        <end position="141"/>
    </location>
</feature>
<accession>A0A835TF11</accession>
<dbReference type="SMART" id="SM00448">
    <property type="entry name" value="REC"/>
    <property type="match status" value="1"/>
</dbReference>
<feature type="region of interest" description="Disordered" evidence="3">
    <location>
        <begin position="567"/>
        <end position="588"/>
    </location>
</feature>
<reference evidence="5" key="1">
    <citation type="journal article" date="2020" name="bioRxiv">
        <title>Comparative genomics of Chlamydomonas.</title>
        <authorList>
            <person name="Craig R.J."/>
            <person name="Hasan A.R."/>
            <person name="Ness R.W."/>
            <person name="Keightley P.D."/>
        </authorList>
    </citation>
    <scope>NUCLEOTIDE SEQUENCE</scope>
    <source>
        <strain evidence="5">CCAP 11/173</strain>
    </source>
</reference>
<evidence type="ECO:0000313" key="6">
    <source>
        <dbReference type="Proteomes" id="UP000613740"/>
    </source>
</evidence>
<keyword evidence="2" id="KW-0597">Phosphoprotein</keyword>
<dbReference type="InterPro" id="IPR011006">
    <property type="entry name" value="CheY-like_superfamily"/>
</dbReference>
<evidence type="ECO:0000313" key="5">
    <source>
        <dbReference type="EMBL" id="KAG2436610.1"/>
    </source>
</evidence>
<feature type="compositionally biased region" description="Basic residues" evidence="3">
    <location>
        <begin position="267"/>
        <end position="276"/>
    </location>
</feature>
<dbReference type="PROSITE" id="PS50110">
    <property type="entry name" value="RESPONSE_REGULATORY"/>
    <property type="match status" value="1"/>
</dbReference>